<dbReference type="InterPro" id="IPR037923">
    <property type="entry name" value="HTH-like"/>
</dbReference>
<dbReference type="PANTHER" id="PTHR46796:SF2">
    <property type="entry name" value="TRANSCRIPTIONAL REGULATORY PROTEIN"/>
    <property type="match status" value="1"/>
</dbReference>
<name>A0ABZ2LR41_9BACT</name>
<proteinExistence type="predicted"/>
<protein>
    <submittedName>
        <fullName evidence="5">AraC family transcriptional regulator</fullName>
    </submittedName>
</protein>
<dbReference type="Pfam" id="PF02311">
    <property type="entry name" value="AraC_binding"/>
    <property type="match status" value="1"/>
</dbReference>
<feature type="domain" description="HTH araC/xylS-type" evidence="4">
    <location>
        <begin position="178"/>
        <end position="275"/>
    </location>
</feature>
<dbReference type="SUPFAM" id="SSF51215">
    <property type="entry name" value="Regulatory protein AraC"/>
    <property type="match status" value="1"/>
</dbReference>
<dbReference type="Proteomes" id="UP001370348">
    <property type="component" value="Chromosome"/>
</dbReference>
<evidence type="ECO:0000313" key="6">
    <source>
        <dbReference type="Proteomes" id="UP001370348"/>
    </source>
</evidence>
<accession>A0ABZ2LR41</accession>
<keyword evidence="2" id="KW-0238">DNA-binding</keyword>
<keyword evidence="1" id="KW-0805">Transcription regulation</keyword>
<dbReference type="SMART" id="SM00342">
    <property type="entry name" value="HTH_ARAC"/>
    <property type="match status" value="1"/>
</dbReference>
<keyword evidence="6" id="KW-1185">Reference proteome</keyword>
<gene>
    <name evidence="5" type="ORF">LZC94_31475</name>
</gene>
<dbReference type="InterPro" id="IPR003313">
    <property type="entry name" value="AraC-bd"/>
</dbReference>
<dbReference type="InterPro" id="IPR050204">
    <property type="entry name" value="AraC_XylS_family_regulators"/>
</dbReference>
<dbReference type="RefSeq" id="WP_394821979.1">
    <property type="nucleotide sequence ID" value="NZ_CP089984.1"/>
</dbReference>
<dbReference type="SUPFAM" id="SSF46689">
    <property type="entry name" value="Homeodomain-like"/>
    <property type="match status" value="2"/>
</dbReference>
<evidence type="ECO:0000259" key="4">
    <source>
        <dbReference type="PROSITE" id="PS01124"/>
    </source>
</evidence>
<reference evidence="5 6" key="1">
    <citation type="submission" date="2021-12" db="EMBL/GenBank/DDBJ databases">
        <title>Discovery of the Pendulisporaceae a myxobacterial family with distinct sporulation behavior and unique specialized metabolism.</title>
        <authorList>
            <person name="Garcia R."/>
            <person name="Popoff A."/>
            <person name="Bader C.D."/>
            <person name="Loehr J."/>
            <person name="Walesch S."/>
            <person name="Walt C."/>
            <person name="Boldt J."/>
            <person name="Bunk B."/>
            <person name="Haeckl F.J.F.P.J."/>
            <person name="Gunesch A.P."/>
            <person name="Birkelbach J."/>
            <person name="Nuebel U."/>
            <person name="Pietschmann T."/>
            <person name="Bach T."/>
            <person name="Mueller R."/>
        </authorList>
    </citation>
    <scope>NUCLEOTIDE SEQUENCE [LARGE SCALE GENOMIC DNA]</scope>
    <source>
        <strain evidence="5 6">MSr11954</strain>
    </source>
</reference>
<evidence type="ECO:0000313" key="5">
    <source>
        <dbReference type="EMBL" id="WXB12358.1"/>
    </source>
</evidence>
<dbReference type="EMBL" id="CP089984">
    <property type="protein sequence ID" value="WXB12358.1"/>
    <property type="molecule type" value="Genomic_DNA"/>
</dbReference>
<dbReference type="InterPro" id="IPR014710">
    <property type="entry name" value="RmlC-like_jellyroll"/>
</dbReference>
<keyword evidence="3" id="KW-0804">Transcription</keyword>
<evidence type="ECO:0000256" key="1">
    <source>
        <dbReference type="ARBA" id="ARBA00023015"/>
    </source>
</evidence>
<dbReference type="InterPro" id="IPR009057">
    <property type="entry name" value="Homeodomain-like_sf"/>
</dbReference>
<dbReference type="PROSITE" id="PS01124">
    <property type="entry name" value="HTH_ARAC_FAMILY_2"/>
    <property type="match status" value="1"/>
</dbReference>
<dbReference type="PANTHER" id="PTHR46796">
    <property type="entry name" value="HTH-TYPE TRANSCRIPTIONAL ACTIVATOR RHAS-RELATED"/>
    <property type="match status" value="1"/>
</dbReference>
<dbReference type="InterPro" id="IPR018060">
    <property type="entry name" value="HTH_AraC"/>
</dbReference>
<organism evidence="5 6">
    <name type="scientific">Pendulispora albinea</name>
    <dbReference type="NCBI Taxonomy" id="2741071"/>
    <lineage>
        <taxon>Bacteria</taxon>
        <taxon>Pseudomonadati</taxon>
        <taxon>Myxococcota</taxon>
        <taxon>Myxococcia</taxon>
        <taxon>Myxococcales</taxon>
        <taxon>Sorangiineae</taxon>
        <taxon>Pendulisporaceae</taxon>
        <taxon>Pendulispora</taxon>
    </lineage>
</organism>
<sequence length="285" mass="31229">MSASQFKMLPCAMVGVQAVEAETRHTFQRHTHEQFGVGVIERGAQKSHSGRGMVEAGPGDTITVNPGEVHDGVPLGDGGRAWRILYFNPSWVAEVAGDIREGRAGDCEFSRPVIRDARIAKRFRRLFSAVTREGAVEPSLRMEELSQMLLADVLCEQDVSTGALGLRREAQAVPEAIARARSFIDDDPTGAISLSDLARETGLTRFQIIKGFVRATGLTPHAYIVQQRIHEARRLMADGMPLAEAADASGFADQSHMTRVFVRKYGVSPRIYADAMAGRLRAARR</sequence>
<dbReference type="Gene3D" id="1.10.10.60">
    <property type="entry name" value="Homeodomain-like"/>
    <property type="match status" value="1"/>
</dbReference>
<evidence type="ECO:0000256" key="2">
    <source>
        <dbReference type="ARBA" id="ARBA00023125"/>
    </source>
</evidence>
<evidence type="ECO:0000256" key="3">
    <source>
        <dbReference type="ARBA" id="ARBA00023163"/>
    </source>
</evidence>
<dbReference type="Pfam" id="PF12833">
    <property type="entry name" value="HTH_18"/>
    <property type="match status" value="1"/>
</dbReference>
<dbReference type="Gene3D" id="2.60.120.10">
    <property type="entry name" value="Jelly Rolls"/>
    <property type="match status" value="1"/>
</dbReference>